<sequence length="384" mass="43679">MSSDLYETLQVSRDATPEEIRKAYKKLALKTHPDRLPQGATASDKAASEEMFRQVNNAYEVLSDEQNRRVYDQHGVWPPPEPTYENVPPRSGPSRHNAFHRDHHYSHRPFPGPFDDPFLRGSQPFFTFTDPFTLFDSIFGAPNGMHHRARQYEPRAHRYEPVNPFEQMQRMHAEVANMMMGMDRDMFNPYGTGFSAHSAGDAPGGSGMQWASESHMVSSVNGVTQSITKRRDWDGNEHVTRTLPNGREIHTINGLEQPPGSMQALPYNTNPQPITASQSLPHHTRGDSRHRHAPPPVGQIHSTGGARYSSPPPLSPYPGNPVDYSRNEYNSSPQSRRHDRRHSDARPVVPEPYNSHPAPVIPPSTYDVPHDEHHHKRRWWRGGW</sequence>
<reference evidence="4" key="1">
    <citation type="submission" date="2024-06" db="EMBL/GenBank/DDBJ databases">
        <title>Multi-omics analyses provide insights into the biosynthesis of the anticancer antibiotic pleurotin in Hohenbuehelia grisea.</title>
        <authorList>
            <person name="Weaver J.A."/>
            <person name="Alberti F."/>
        </authorList>
    </citation>
    <scope>NUCLEOTIDE SEQUENCE [LARGE SCALE GENOMIC DNA]</scope>
    <source>
        <strain evidence="4">T-177</strain>
    </source>
</reference>
<evidence type="ECO:0000313" key="4">
    <source>
        <dbReference type="Proteomes" id="UP001556367"/>
    </source>
</evidence>
<feature type="domain" description="J" evidence="2">
    <location>
        <begin position="4"/>
        <end position="75"/>
    </location>
</feature>
<dbReference type="PROSITE" id="PS50076">
    <property type="entry name" value="DNAJ_2"/>
    <property type="match status" value="1"/>
</dbReference>
<dbReference type="Pfam" id="PF00226">
    <property type="entry name" value="DnaJ"/>
    <property type="match status" value="1"/>
</dbReference>
<dbReference type="PRINTS" id="PR00625">
    <property type="entry name" value="JDOMAIN"/>
</dbReference>
<proteinExistence type="predicted"/>
<organism evidence="3 4">
    <name type="scientific">Hohenbuehelia grisea</name>
    <dbReference type="NCBI Taxonomy" id="104357"/>
    <lineage>
        <taxon>Eukaryota</taxon>
        <taxon>Fungi</taxon>
        <taxon>Dikarya</taxon>
        <taxon>Basidiomycota</taxon>
        <taxon>Agaricomycotina</taxon>
        <taxon>Agaricomycetes</taxon>
        <taxon>Agaricomycetidae</taxon>
        <taxon>Agaricales</taxon>
        <taxon>Pleurotineae</taxon>
        <taxon>Pleurotaceae</taxon>
        <taxon>Hohenbuehelia</taxon>
    </lineage>
</organism>
<dbReference type="Proteomes" id="UP001556367">
    <property type="component" value="Unassembled WGS sequence"/>
</dbReference>
<dbReference type="InterPro" id="IPR018253">
    <property type="entry name" value="DnaJ_domain_CS"/>
</dbReference>
<dbReference type="InterPro" id="IPR001623">
    <property type="entry name" value="DnaJ_domain"/>
</dbReference>
<feature type="region of interest" description="Disordered" evidence="1">
    <location>
        <begin position="234"/>
        <end position="384"/>
    </location>
</feature>
<accession>A0ABR3JDH6</accession>
<evidence type="ECO:0000259" key="2">
    <source>
        <dbReference type="PROSITE" id="PS50076"/>
    </source>
</evidence>
<feature type="compositionally biased region" description="Basic residues" evidence="1">
    <location>
        <begin position="373"/>
        <end position="384"/>
    </location>
</feature>
<feature type="compositionally biased region" description="Pro residues" evidence="1">
    <location>
        <begin position="310"/>
        <end position="319"/>
    </location>
</feature>
<dbReference type="SMART" id="SM00271">
    <property type="entry name" value="DnaJ"/>
    <property type="match status" value="1"/>
</dbReference>
<dbReference type="PROSITE" id="PS00636">
    <property type="entry name" value="DNAJ_1"/>
    <property type="match status" value="1"/>
</dbReference>
<name>A0ABR3JDH6_9AGAR</name>
<protein>
    <recommendedName>
        <fullName evidence="2">J domain-containing protein</fullName>
    </recommendedName>
</protein>
<comment type="caution">
    <text evidence="3">The sequence shown here is derived from an EMBL/GenBank/DDBJ whole genome shotgun (WGS) entry which is preliminary data.</text>
</comment>
<evidence type="ECO:0000256" key="1">
    <source>
        <dbReference type="SAM" id="MobiDB-lite"/>
    </source>
</evidence>
<dbReference type="CDD" id="cd06257">
    <property type="entry name" value="DnaJ"/>
    <property type="match status" value="1"/>
</dbReference>
<feature type="region of interest" description="Disordered" evidence="1">
    <location>
        <begin position="75"/>
        <end position="95"/>
    </location>
</feature>
<dbReference type="PANTHER" id="PTHR43948">
    <property type="entry name" value="DNAJ HOMOLOG SUBFAMILY B"/>
    <property type="match status" value="1"/>
</dbReference>
<feature type="compositionally biased region" description="Polar residues" evidence="1">
    <location>
        <begin position="266"/>
        <end position="281"/>
    </location>
</feature>
<dbReference type="PANTHER" id="PTHR43948:SF10">
    <property type="entry name" value="MRJ, ISOFORM E"/>
    <property type="match status" value="1"/>
</dbReference>
<gene>
    <name evidence="3" type="ORF">HGRIS_004744</name>
</gene>
<keyword evidence="4" id="KW-1185">Reference proteome</keyword>
<dbReference type="EMBL" id="JASNQZ010000008">
    <property type="protein sequence ID" value="KAL0953522.1"/>
    <property type="molecule type" value="Genomic_DNA"/>
</dbReference>
<dbReference type="InterPro" id="IPR036869">
    <property type="entry name" value="J_dom_sf"/>
</dbReference>
<evidence type="ECO:0000313" key="3">
    <source>
        <dbReference type="EMBL" id="KAL0953522.1"/>
    </source>
</evidence>
<dbReference type="SUPFAM" id="SSF46565">
    <property type="entry name" value="Chaperone J-domain"/>
    <property type="match status" value="1"/>
</dbReference>
<dbReference type="Gene3D" id="1.10.287.110">
    <property type="entry name" value="DnaJ domain"/>
    <property type="match status" value="1"/>
</dbReference>